<proteinExistence type="predicted"/>
<keyword evidence="2" id="KW-1185">Reference proteome</keyword>
<gene>
    <name evidence="1" type="ORF">ITP53_14695</name>
</gene>
<protein>
    <submittedName>
        <fullName evidence="1">Uncharacterized protein</fullName>
    </submittedName>
</protein>
<dbReference type="Proteomes" id="UP000605361">
    <property type="component" value="Unassembled WGS sequence"/>
</dbReference>
<evidence type="ECO:0000313" key="1">
    <source>
        <dbReference type="EMBL" id="MBF8186966.1"/>
    </source>
</evidence>
<sequence>MVSREGTTPVTLSRQDELTLAALPVGGPPQTVDLSALDDYRVDAVRGRDGDVLITGLSLHGVEETLNRLQLFELVMFGHTGRPSGGDLRAILARGPGPVPHQWRRHRECRWT</sequence>
<dbReference type="EMBL" id="JADOGI010000036">
    <property type="protein sequence ID" value="MBF8186966.1"/>
    <property type="molecule type" value="Genomic_DNA"/>
</dbReference>
<organism evidence="1 2">
    <name type="scientific">Nonomuraea cypriaca</name>
    <dbReference type="NCBI Taxonomy" id="1187855"/>
    <lineage>
        <taxon>Bacteria</taxon>
        <taxon>Bacillati</taxon>
        <taxon>Actinomycetota</taxon>
        <taxon>Actinomycetes</taxon>
        <taxon>Streptosporangiales</taxon>
        <taxon>Streptosporangiaceae</taxon>
        <taxon>Nonomuraea</taxon>
    </lineage>
</organism>
<name>A0A931F0B3_9ACTN</name>
<dbReference type="RefSeq" id="WP_195895929.1">
    <property type="nucleotide sequence ID" value="NZ_JADOGI010000036.1"/>
</dbReference>
<evidence type="ECO:0000313" key="2">
    <source>
        <dbReference type="Proteomes" id="UP000605361"/>
    </source>
</evidence>
<comment type="caution">
    <text evidence="1">The sequence shown here is derived from an EMBL/GenBank/DDBJ whole genome shotgun (WGS) entry which is preliminary data.</text>
</comment>
<accession>A0A931F0B3</accession>
<reference evidence="1" key="1">
    <citation type="submission" date="2020-11" db="EMBL/GenBank/DDBJ databases">
        <title>Whole-genome analyses of Nonomuraea sp. K274.</title>
        <authorList>
            <person name="Veyisoglu A."/>
        </authorList>
    </citation>
    <scope>NUCLEOTIDE SEQUENCE</scope>
    <source>
        <strain evidence="1">K274</strain>
    </source>
</reference>
<dbReference type="AlphaFoldDB" id="A0A931F0B3"/>